<dbReference type="EMBL" id="LWCS01000032">
    <property type="protein sequence ID" value="OAN36925.1"/>
    <property type="molecule type" value="Genomic_DNA"/>
</dbReference>
<evidence type="ECO:0000313" key="2">
    <source>
        <dbReference type="Proteomes" id="UP000078396"/>
    </source>
</evidence>
<comment type="caution">
    <text evidence="1">The sequence shown here is derived from an EMBL/GenBank/DDBJ whole genome shotgun (WGS) entry which is preliminary data.</text>
</comment>
<sequence>MFDFSNAPGAAKARERVERARAEARRRYRDHLAAAFDLHGSPDPDALADVALDALTAWRYVDSGDRCRCSCHPRLPESDFHDYGFGCVCAQAPEDRRRAFAAWRSDTRAFWRSPEGQQIRAAERAAEAELDAWLATQPGVVVHSRGGMTPEQWRGEVDGRLFYFRERHDEWRIELNLRPSGRFARALVGTDSNGGARYEERELDEGDVISHGTTAVDGYGNTPVERATVIVDTIRAHLAREACALHLDDLSSIEALLGREVRWGPSCGTRLPTD</sequence>
<dbReference type="OrthoDB" id="4641992at2"/>
<name>A0A178LTK8_MYCIR</name>
<evidence type="ECO:0000313" key="1">
    <source>
        <dbReference type="EMBL" id="OAN36925.1"/>
    </source>
</evidence>
<accession>A0A178LTK8</accession>
<dbReference type="AlphaFoldDB" id="A0A178LTK8"/>
<proteinExistence type="predicted"/>
<organism evidence="1 2">
    <name type="scientific">Mycolicibacterium iranicum</name>
    <name type="common">Mycobacterium iranicum</name>
    <dbReference type="NCBI Taxonomy" id="912594"/>
    <lineage>
        <taxon>Bacteria</taxon>
        <taxon>Bacillati</taxon>
        <taxon>Actinomycetota</taxon>
        <taxon>Actinomycetes</taxon>
        <taxon>Mycobacteriales</taxon>
        <taxon>Mycobacteriaceae</taxon>
        <taxon>Mycolicibacterium</taxon>
    </lineage>
</organism>
<reference evidence="1 2" key="1">
    <citation type="submission" date="2016-04" db="EMBL/GenBank/DDBJ databases">
        <title>Draft Genome Sequences of Staphylococcus capitis Strain H36, S. capitis Strain H65, S. cohnii Strain H62, S. hominis Strain H69, Mycobacterium iranicum Strain H39, Plantibacter sp. Strain H53, Pseudomonas oryzihabitans Strain H72, and Microbacterium sp. Strain H83, isolated from residential settings.</title>
        <authorList>
            <person name="Lymperopoulou D."/>
            <person name="Adams R.I."/>
            <person name="Lindow S."/>
            <person name="Coil D.A."/>
            <person name="Jospin G."/>
            <person name="Eisen J.A."/>
        </authorList>
    </citation>
    <scope>NUCLEOTIDE SEQUENCE [LARGE SCALE GENOMIC DNA]</scope>
    <source>
        <strain evidence="1 2">H39</strain>
    </source>
</reference>
<dbReference type="Proteomes" id="UP000078396">
    <property type="component" value="Unassembled WGS sequence"/>
</dbReference>
<gene>
    <name evidence="1" type="ORF">A4X20_06280</name>
</gene>
<protein>
    <submittedName>
        <fullName evidence="1">Uncharacterized protein</fullName>
    </submittedName>
</protein>